<comment type="caution">
    <text evidence="1">The sequence shown here is derived from an EMBL/GenBank/DDBJ whole genome shotgun (WGS) entry which is preliminary data.</text>
</comment>
<evidence type="ECO:0000313" key="1">
    <source>
        <dbReference type="EMBL" id="KXT69557.1"/>
    </source>
</evidence>
<accession>A0A139N166</accession>
<dbReference type="PATRIC" id="fig|45634.12.peg.1253"/>
<proteinExistence type="predicted"/>
<protein>
    <submittedName>
        <fullName evidence="1">Phosphoribosylanthranilate isomerase like</fullName>
        <ecNumber evidence="1">5.3.1.24</ecNumber>
    </submittedName>
</protein>
<dbReference type="AlphaFoldDB" id="A0A139N166"/>
<reference evidence="1 2" key="1">
    <citation type="submission" date="2016-01" db="EMBL/GenBank/DDBJ databases">
        <title>Highly variable Streptococcus oralis are common among viridans streptococci isolated from primates.</title>
        <authorList>
            <person name="Denapaite D."/>
            <person name="Rieger M."/>
            <person name="Koendgen S."/>
            <person name="Brueckner R."/>
            <person name="Ochigava I."/>
            <person name="Kappeler P."/>
            <person name="Maetz-Rensing K."/>
            <person name="Leendertz F."/>
            <person name="Hakenbeck R."/>
        </authorList>
    </citation>
    <scope>NUCLEOTIDE SEQUENCE [LARGE SCALE GENOMIC DNA]</scope>
    <source>
        <strain evidence="1 2">DD08</strain>
    </source>
</reference>
<dbReference type="GO" id="GO:0004640">
    <property type="term" value="F:phosphoribosylanthranilate isomerase activity"/>
    <property type="evidence" value="ECO:0007669"/>
    <property type="project" value="UniProtKB-EC"/>
</dbReference>
<organism evidence="1 2">
    <name type="scientific">Streptococcus cristatus</name>
    <dbReference type="NCBI Taxonomy" id="45634"/>
    <lineage>
        <taxon>Bacteria</taxon>
        <taxon>Bacillati</taxon>
        <taxon>Bacillota</taxon>
        <taxon>Bacilli</taxon>
        <taxon>Lactobacillales</taxon>
        <taxon>Streptococcaceae</taxon>
        <taxon>Streptococcus</taxon>
    </lineage>
</organism>
<dbReference type="STRING" id="45634.SCRDD08_01202"/>
<dbReference type="EC" id="5.3.1.24" evidence="1"/>
<evidence type="ECO:0000313" key="2">
    <source>
        <dbReference type="Proteomes" id="UP000070377"/>
    </source>
</evidence>
<dbReference type="RefSeq" id="WP_061422832.1">
    <property type="nucleotide sequence ID" value="NZ_KQ969062.1"/>
</dbReference>
<dbReference type="EMBL" id="LQRD01000044">
    <property type="protein sequence ID" value="KXT69557.1"/>
    <property type="molecule type" value="Genomic_DNA"/>
</dbReference>
<keyword evidence="1" id="KW-0413">Isomerase</keyword>
<name>A0A139N166_STRCR</name>
<dbReference type="Proteomes" id="UP000070377">
    <property type="component" value="Unassembled WGS sequence"/>
</dbReference>
<sequence length="166" mass="19059">MTDKFAEFLKIASQLNKMGIVPLLMGSLGLEQVTGQDWQARDIDIHVHGDERGWEAPDEERIYDMDKIEPMMGCLGYRLVDLHEHEFQKEDLSIEFGVMETLEAFSGVPIAELTQKEVDGIEFLLPTAEQFLAIYRASSQDSYRNENNNHKDFAKIAYLEEMLKAK</sequence>
<gene>
    <name evidence="1" type="ORF">SCRDD08_01202</name>
</gene>